<dbReference type="AlphaFoldDB" id="A0A1Y5P9R5"/>
<sequence length="87" mass="8735">MNATLSRALGTPGVGGSFGSVETKWSLPDVAGPAAPTVGASLIGEALPTLTWYRVVPRGCGVRYPSVPGPDKGVAAIGKESDDHDGS</sequence>
<accession>A0A1Y5P9R5</accession>
<organism evidence="1">
    <name type="scientific">uncultured Mycobacterium sp</name>
    <dbReference type="NCBI Taxonomy" id="171292"/>
    <lineage>
        <taxon>Bacteria</taxon>
        <taxon>Bacillati</taxon>
        <taxon>Actinomycetota</taxon>
        <taxon>Actinomycetes</taxon>
        <taxon>Mycobacteriales</taxon>
        <taxon>Mycobacteriaceae</taxon>
        <taxon>Mycobacterium</taxon>
        <taxon>environmental samples</taxon>
    </lineage>
</organism>
<protein>
    <submittedName>
        <fullName evidence="1">Uncharacterized protein</fullName>
    </submittedName>
</protein>
<evidence type="ECO:0000313" key="1">
    <source>
        <dbReference type="EMBL" id="SBS75445.1"/>
    </source>
</evidence>
<name>A0A1Y5P9R5_9MYCO</name>
<proteinExistence type="predicted"/>
<dbReference type="EMBL" id="FLQS01000016">
    <property type="protein sequence ID" value="SBS75445.1"/>
    <property type="molecule type" value="Genomic_DNA"/>
</dbReference>
<reference evidence="1" key="1">
    <citation type="submission" date="2016-03" db="EMBL/GenBank/DDBJ databases">
        <authorList>
            <person name="Ploux O."/>
        </authorList>
    </citation>
    <scope>NUCLEOTIDE SEQUENCE</scope>
    <source>
        <strain evidence="1">UC10</strain>
    </source>
</reference>
<gene>
    <name evidence="1" type="ORF">MHPYR_230015</name>
</gene>